<dbReference type="RefSeq" id="WP_012835703.1">
    <property type="nucleotide sequence ID" value="NC_013441.1"/>
</dbReference>
<dbReference type="AlphaFoldDB" id="D0L4H5"/>
<name>D0L4H5_GORB4</name>
<evidence type="ECO:0000313" key="2">
    <source>
        <dbReference type="Proteomes" id="UP000001219"/>
    </source>
</evidence>
<gene>
    <name evidence="1" type="ordered locus">Gbro_4033</name>
</gene>
<protein>
    <submittedName>
        <fullName evidence="1">Uncharacterized protein</fullName>
    </submittedName>
</protein>
<reference evidence="1 2" key="2">
    <citation type="journal article" date="2010" name="Stand. Genomic Sci.">
        <title>Complete genome sequence of Gordonia bronchialis type strain (3410).</title>
        <authorList>
            <person name="Ivanova N."/>
            <person name="Sikorski J."/>
            <person name="Jando M."/>
            <person name="Lapidus A."/>
            <person name="Nolan M."/>
            <person name="Lucas S."/>
            <person name="Del Rio T.G."/>
            <person name="Tice H."/>
            <person name="Copeland A."/>
            <person name="Cheng J.F."/>
            <person name="Chen F."/>
            <person name="Bruce D."/>
            <person name="Goodwin L."/>
            <person name="Pitluck S."/>
            <person name="Mavromatis K."/>
            <person name="Ovchinnikova G."/>
            <person name="Pati A."/>
            <person name="Chen A."/>
            <person name="Palaniappan K."/>
            <person name="Land M."/>
            <person name="Hauser L."/>
            <person name="Chang Y.J."/>
            <person name="Jeffries C.D."/>
            <person name="Chain P."/>
            <person name="Saunders E."/>
            <person name="Han C."/>
            <person name="Detter J.C."/>
            <person name="Brettin T."/>
            <person name="Rohde M."/>
            <person name="Goker M."/>
            <person name="Bristow J."/>
            <person name="Eisen J.A."/>
            <person name="Markowitz V."/>
            <person name="Hugenholtz P."/>
            <person name="Klenk H.P."/>
            <person name="Kyrpides N.C."/>
        </authorList>
    </citation>
    <scope>NUCLEOTIDE SEQUENCE [LARGE SCALE GENOMIC DNA]</scope>
    <source>
        <strain evidence="2">ATCC 25592 / DSM 43247 / BCRC 13721 / JCM 3198 / KCTC 3076 / NBRC 16047 / NCTC 10667</strain>
    </source>
</reference>
<dbReference type="EMBL" id="CP001802">
    <property type="protein sequence ID" value="ACY23200.1"/>
    <property type="molecule type" value="Genomic_DNA"/>
</dbReference>
<dbReference type="Proteomes" id="UP000001219">
    <property type="component" value="Chromosome"/>
</dbReference>
<organism evidence="1 2">
    <name type="scientific">Gordonia bronchialis (strain ATCC 25592 / DSM 43247 / BCRC 13721 / JCM 3198 / KCTC 3076 / NBRC 16047 / NCTC 10667)</name>
    <name type="common">Rhodococcus bronchialis</name>
    <dbReference type="NCBI Taxonomy" id="526226"/>
    <lineage>
        <taxon>Bacteria</taxon>
        <taxon>Bacillati</taxon>
        <taxon>Actinomycetota</taxon>
        <taxon>Actinomycetes</taxon>
        <taxon>Mycobacteriales</taxon>
        <taxon>Gordoniaceae</taxon>
        <taxon>Gordonia</taxon>
    </lineage>
</organism>
<proteinExistence type="predicted"/>
<accession>D0L4H5</accession>
<evidence type="ECO:0000313" key="1">
    <source>
        <dbReference type="EMBL" id="ACY23200.1"/>
    </source>
</evidence>
<keyword evidence="2" id="KW-1185">Reference proteome</keyword>
<sequence>MLLWERLENSLNYRLIACGPDGSGWTLDTERLEPTAFGGKVYVGTRRIL</sequence>
<reference evidence="2" key="1">
    <citation type="submission" date="2009-10" db="EMBL/GenBank/DDBJ databases">
        <title>The complete chromosome of Gordonia bronchialis DSM 43247.</title>
        <authorList>
            <consortium name="US DOE Joint Genome Institute (JGI-PGF)"/>
            <person name="Lucas S."/>
            <person name="Copeland A."/>
            <person name="Lapidus A."/>
            <person name="Glavina del Rio T."/>
            <person name="Dalin E."/>
            <person name="Tice H."/>
            <person name="Bruce D."/>
            <person name="Goodwin L."/>
            <person name="Pitluck S."/>
            <person name="Kyrpides N."/>
            <person name="Mavromatis K."/>
            <person name="Ivanova N."/>
            <person name="Ovchinnikova G."/>
            <person name="Saunders E."/>
            <person name="Brettin T."/>
            <person name="Detter J.C."/>
            <person name="Han C."/>
            <person name="Larimer F."/>
            <person name="Land M."/>
            <person name="Hauser L."/>
            <person name="Markowitz V."/>
            <person name="Cheng J.-F."/>
            <person name="Hugenholtz P."/>
            <person name="Woyke T."/>
            <person name="Wu D."/>
            <person name="Jando M."/>
            <person name="Schneider S."/>
            <person name="Goeker M."/>
            <person name="Klenk H.-P."/>
            <person name="Eisen J.A."/>
        </authorList>
    </citation>
    <scope>NUCLEOTIDE SEQUENCE [LARGE SCALE GENOMIC DNA]</scope>
    <source>
        <strain evidence="2">ATCC 25592 / DSM 43247 / BCRC 13721 / JCM 3198 / KCTC 3076 / NBRC 16047 / NCTC 10667</strain>
    </source>
</reference>
<dbReference type="HOGENOM" id="CLU_3136180_0_0_11"/>
<dbReference type="KEGG" id="gbr:Gbro_4033"/>